<dbReference type="InterPro" id="IPR000700">
    <property type="entry name" value="PAS-assoc_C"/>
</dbReference>
<gene>
    <name evidence="6" type="ORF">S03H2_47114</name>
</gene>
<evidence type="ECO:0000259" key="5">
    <source>
        <dbReference type="PROSITE" id="PS50113"/>
    </source>
</evidence>
<dbReference type="CDD" id="cd00009">
    <property type="entry name" value="AAA"/>
    <property type="match status" value="1"/>
</dbReference>
<organism evidence="6">
    <name type="scientific">marine sediment metagenome</name>
    <dbReference type="NCBI Taxonomy" id="412755"/>
    <lineage>
        <taxon>unclassified sequences</taxon>
        <taxon>metagenomes</taxon>
        <taxon>ecological metagenomes</taxon>
    </lineage>
</organism>
<feature type="non-terminal residue" evidence="6">
    <location>
        <position position="1"/>
    </location>
</feature>
<name>X1HIA5_9ZZZZ</name>
<dbReference type="Gene3D" id="3.30.450.20">
    <property type="entry name" value="PAS domain"/>
    <property type="match status" value="1"/>
</dbReference>
<evidence type="ECO:0000256" key="1">
    <source>
        <dbReference type="ARBA" id="ARBA00022741"/>
    </source>
</evidence>
<dbReference type="SUPFAM" id="SSF52540">
    <property type="entry name" value="P-loop containing nucleoside triphosphate hydrolases"/>
    <property type="match status" value="1"/>
</dbReference>
<protein>
    <recommendedName>
        <fullName evidence="7">PAS domain-containing protein</fullName>
    </recommendedName>
</protein>
<dbReference type="PANTHER" id="PTHR32071">
    <property type="entry name" value="TRANSCRIPTIONAL REGULATORY PROTEIN"/>
    <property type="match status" value="1"/>
</dbReference>
<dbReference type="PROSITE" id="PS00675">
    <property type="entry name" value="SIGMA54_INTERACT_1"/>
    <property type="match status" value="1"/>
</dbReference>
<keyword evidence="2" id="KW-0067">ATP-binding</keyword>
<dbReference type="InterPro" id="IPR027417">
    <property type="entry name" value="P-loop_NTPase"/>
</dbReference>
<feature type="domain" description="PAS" evidence="4">
    <location>
        <begin position="39"/>
        <end position="84"/>
    </location>
</feature>
<dbReference type="InterPro" id="IPR035965">
    <property type="entry name" value="PAS-like_dom_sf"/>
</dbReference>
<evidence type="ECO:0000313" key="6">
    <source>
        <dbReference type="EMBL" id="GAH69217.1"/>
    </source>
</evidence>
<dbReference type="EMBL" id="BARU01029639">
    <property type="protein sequence ID" value="GAH69217.1"/>
    <property type="molecule type" value="Genomic_DNA"/>
</dbReference>
<feature type="non-terminal residue" evidence="6">
    <location>
        <position position="266"/>
    </location>
</feature>
<proteinExistence type="predicted"/>
<keyword evidence="1" id="KW-0547">Nucleotide-binding</keyword>
<accession>X1HIA5</accession>
<dbReference type="AlphaFoldDB" id="X1HIA5"/>
<evidence type="ECO:0008006" key="7">
    <source>
        <dbReference type="Google" id="ProtNLM"/>
    </source>
</evidence>
<dbReference type="Gene3D" id="3.40.50.300">
    <property type="entry name" value="P-loop containing nucleotide triphosphate hydrolases"/>
    <property type="match status" value="1"/>
</dbReference>
<dbReference type="PROSITE" id="PS50045">
    <property type="entry name" value="SIGMA54_INTERACT_4"/>
    <property type="match status" value="1"/>
</dbReference>
<feature type="domain" description="Sigma-54 factor interaction" evidence="3">
    <location>
        <begin position="171"/>
        <end position="266"/>
    </location>
</feature>
<dbReference type="GO" id="GO:0005524">
    <property type="term" value="F:ATP binding"/>
    <property type="evidence" value="ECO:0007669"/>
    <property type="project" value="UniProtKB-KW"/>
</dbReference>
<dbReference type="SUPFAM" id="SSF55785">
    <property type="entry name" value="PYP-like sensor domain (PAS domain)"/>
    <property type="match status" value="1"/>
</dbReference>
<dbReference type="PROSITE" id="PS50112">
    <property type="entry name" value="PAS"/>
    <property type="match status" value="1"/>
</dbReference>
<dbReference type="Pfam" id="PF00158">
    <property type="entry name" value="Sigma54_activat"/>
    <property type="match status" value="1"/>
</dbReference>
<evidence type="ECO:0000259" key="4">
    <source>
        <dbReference type="PROSITE" id="PS50112"/>
    </source>
</evidence>
<dbReference type="PROSITE" id="PS50113">
    <property type="entry name" value="PAC"/>
    <property type="match status" value="1"/>
</dbReference>
<evidence type="ECO:0000259" key="3">
    <source>
        <dbReference type="PROSITE" id="PS50045"/>
    </source>
</evidence>
<dbReference type="NCBIfam" id="TIGR00229">
    <property type="entry name" value="sensory_box"/>
    <property type="match status" value="1"/>
</dbReference>
<dbReference type="Pfam" id="PF13426">
    <property type="entry name" value="PAS_9"/>
    <property type="match status" value="1"/>
</dbReference>
<evidence type="ECO:0000256" key="2">
    <source>
        <dbReference type="ARBA" id="ARBA00022840"/>
    </source>
</evidence>
<dbReference type="InterPro" id="IPR025662">
    <property type="entry name" value="Sigma_54_int_dom_ATP-bd_1"/>
</dbReference>
<dbReference type="SMART" id="SM00091">
    <property type="entry name" value="PAS"/>
    <property type="match status" value="1"/>
</dbReference>
<dbReference type="GO" id="GO:0006355">
    <property type="term" value="P:regulation of DNA-templated transcription"/>
    <property type="evidence" value="ECO:0007669"/>
    <property type="project" value="InterPro"/>
</dbReference>
<sequence>PVSINASPLLNIHGEVIGVVMSFRNVLEVYKLTADLFKESVRLQSILNSIADGVFTVDTNWLITSFNPSAEKITGYKKKDVIGKPCSTVFGSEVCSKDCPLRKTIETGNTITNFEMGIINEKGEKIPVSVSTALLIDEKNEIIGGVETFRDLTVLKQLTNELKGRYSFGNIVGKNPKMQELYNLIETVSNTNSTVLILGETGTGKDLVARAIHYNSPRRDKPFIKVSCAALPESLLESELFGHKKGAFTGAIRDKPGRFKLADTGT</sequence>
<feature type="domain" description="PAC" evidence="5">
    <location>
        <begin position="112"/>
        <end position="164"/>
    </location>
</feature>
<reference evidence="6" key="1">
    <citation type="journal article" date="2014" name="Front. Microbiol.">
        <title>High frequency of phylogenetically diverse reductive dehalogenase-homologous genes in deep subseafloor sedimentary metagenomes.</title>
        <authorList>
            <person name="Kawai M."/>
            <person name="Futagami T."/>
            <person name="Toyoda A."/>
            <person name="Takaki Y."/>
            <person name="Nishi S."/>
            <person name="Hori S."/>
            <person name="Arai W."/>
            <person name="Tsubouchi T."/>
            <person name="Morono Y."/>
            <person name="Uchiyama I."/>
            <person name="Ito T."/>
            <person name="Fujiyama A."/>
            <person name="Inagaki F."/>
            <person name="Takami H."/>
        </authorList>
    </citation>
    <scope>NUCLEOTIDE SEQUENCE</scope>
    <source>
        <strain evidence="6">Expedition CK06-06</strain>
    </source>
</reference>
<comment type="caution">
    <text evidence="6">The sequence shown here is derived from an EMBL/GenBank/DDBJ whole genome shotgun (WGS) entry which is preliminary data.</text>
</comment>
<dbReference type="InterPro" id="IPR002078">
    <property type="entry name" value="Sigma_54_int"/>
</dbReference>
<dbReference type="CDD" id="cd00130">
    <property type="entry name" value="PAS"/>
    <property type="match status" value="1"/>
</dbReference>
<dbReference type="InterPro" id="IPR000014">
    <property type="entry name" value="PAS"/>
</dbReference>